<keyword evidence="2" id="KW-0560">Oxidoreductase</keyword>
<dbReference type="CDD" id="cd01097">
    <property type="entry name" value="Tetrahydromethanopterin_reductase"/>
    <property type="match status" value="1"/>
</dbReference>
<dbReference type="KEGG" id="nhu:H0264_22085"/>
<reference evidence="2 3" key="1">
    <citation type="submission" date="2020-07" db="EMBL/GenBank/DDBJ databases">
        <authorList>
            <person name="Zhuang K."/>
            <person name="Ran Y."/>
        </authorList>
    </citation>
    <scope>NUCLEOTIDE SEQUENCE [LARGE SCALE GENOMIC DNA]</scope>
    <source>
        <strain evidence="2 3">WCH-YHL-001</strain>
    </source>
</reference>
<dbReference type="Proteomes" id="UP000515512">
    <property type="component" value="Chromosome"/>
</dbReference>
<dbReference type="GO" id="GO:0016705">
    <property type="term" value="F:oxidoreductase activity, acting on paired donors, with incorporation or reduction of molecular oxygen"/>
    <property type="evidence" value="ECO:0007669"/>
    <property type="project" value="InterPro"/>
</dbReference>
<dbReference type="NCBIfam" id="TIGR03617">
    <property type="entry name" value="F420_MSMEG_2256"/>
    <property type="match status" value="1"/>
</dbReference>
<dbReference type="InterPro" id="IPR036661">
    <property type="entry name" value="Luciferase-like_sf"/>
</dbReference>
<feature type="domain" description="Luciferase-like" evidence="1">
    <location>
        <begin position="18"/>
        <end position="315"/>
    </location>
</feature>
<dbReference type="EMBL" id="CP059399">
    <property type="protein sequence ID" value="QLY28088.1"/>
    <property type="molecule type" value="Genomic_DNA"/>
</dbReference>
<sequence>MNPSIDRLIDPESFTEFSADTIAADAAACESAGAGGFWSVERLHDPFLPLAYAAAATTTIALGTSVTVALSRSPMTLAYAAHDLQALTKGRFILGLGPQHQSHVANRFSMPSDRPLGRMREYVGALRAIWKSWNTHRPLNFRGQFYTHTLMPPYVSPPPNPYGPPRIFLAAVGPKMAELAGEIADGVIAPPFSTVKHLTEVLLPAVERGLTRSGRTRADFTIMCLPMTIVGDSPLEQETAAASARLQLAFHSSPADARALFDLHGLAHLGDQVTEIFLSGAPDQPQRMQRLITDEILDLFTLTGRHDDILGKTRTRFAHIADRIAPVLYTAEPHHGQALTTALRATTRTP</sequence>
<dbReference type="Pfam" id="PF00296">
    <property type="entry name" value="Bac_luciferase"/>
    <property type="match status" value="1"/>
</dbReference>
<protein>
    <submittedName>
        <fullName evidence="2">TIGR03617 family F420-dependent LLM class oxidoreductase</fullName>
        <ecNumber evidence="2">1.-.-.-</ecNumber>
    </submittedName>
</protein>
<dbReference type="Gene3D" id="3.20.20.30">
    <property type="entry name" value="Luciferase-like domain"/>
    <property type="match status" value="1"/>
</dbReference>
<dbReference type="InterPro" id="IPR050564">
    <property type="entry name" value="F420-G6PD/mer"/>
</dbReference>
<accession>A0A7D6Z6P5</accession>
<dbReference type="PANTHER" id="PTHR43244">
    <property type="match status" value="1"/>
</dbReference>
<evidence type="ECO:0000259" key="1">
    <source>
        <dbReference type="Pfam" id="PF00296"/>
    </source>
</evidence>
<keyword evidence="3" id="KW-1185">Reference proteome</keyword>
<dbReference type="PANTHER" id="PTHR43244:SF2">
    <property type="entry name" value="CONSERVED HYPOTHETICAL ALANINE AND PROLINE-RICH PROTEIN"/>
    <property type="match status" value="1"/>
</dbReference>
<dbReference type="InterPro" id="IPR011251">
    <property type="entry name" value="Luciferase-like_dom"/>
</dbReference>
<dbReference type="InterPro" id="IPR019919">
    <property type="entry name" value="Lucif-like_OxRdtase_MSMEG_2256"/>
</dbReference>
<name>A0A7D6Z6P5_9NOCA</name>
<proteinExistence type="predicted"/>
<gene>
    <name evidence="2" type="ORF">H0264_22085</name>
</gene>
<organism evidence="2 3">
    <name type="scientific">Nocardia huaxiensis</name>
    <dbReference type="NCBI Taxonomy" id="2755382"/>
    <lineage>
        <taxon>Bacteria</taxon>
        <taxon>Bacillati</taxon>
        <taxon>Actinomycetota</taxon>
        <taxon>Actinomycetes</taxon>
        <taxon>Mycobacteriales</taxon>
        <taxon>Nocardiaceae</taxon>
        <taxon>Nocardia</taxon>
    </lineage>
</organism>
<dbReference type="AlphaFoldDB" id="A0A7D6Z6P5"/>
<evidence type="ECO:0000313" key="3">
    <source>
        <dbReference type="Proteomes" id="UP000515512"/>
    </source>
</evidence>
<dbReference type="RefSeq" id="WP_181579296.1">
    <property type="nucleotide sequence ID" value="NZ_CP059399.1"/>
</dbReference>
<dbReference type="EC" id="1.-.-.-" evidence="2"/>
<dbReference type="SUPFAM" id="SSF51679">
    <property type="entry name" value="Bacterial luciferase-like"/>
    <property type="match status" value="1"/>
</dbReference>
<evidence type="ECO:0000313" key="2">
    <source>
        <dbReference type="EMBL" id="QLY28088.1"/>
    </source>
</evidence>